<proteinExistence type="inferred from homology"/>
<sequence>MPPPSPLNIVYVPYGNAQIDMDNKVVTCQHGDTECDLNTYEQCAIDVYPAAADYLPFIACLEGKRSLSRQPAQALADCSAEAGLDFAPVQECHDDEDRAWDLNVKNAGLTPADHQYTPWVELDGELYDDSVDFQTALCTAYTAKGGSSDACKAAIM</sequence>
<evidence type="ECO:0000256" key="2">
    <source>
        <dbReference type="ARBA" id="ARBA00005679"/>
    </source>
</evidence>
<name>A0ABQ6NDM2_9STRA</name>
<reference evidence="6 7" key="1">
    <citation type="journal article" date="2023" name="Commun. Biol.">
        <title>Genome analysis of Parmales, the sister group of diatoms, reveals the evolutionary specialization of diatoms from phago-mixotrophs to photoautotrophs.</title>
        <authorList>
            <person name="Ban H."/>
            <person name="Sato S."/>
            <person name="Yoshikawa S."/>
            <person name="Yamada K."/>
            <person name="Nakamura Y."/>
            <person name="Ichinomiya M."/>
            <person name="Sato N."/>
            <person name="Blanc-Mathieu R."/>
            <person name="Endo H."/>
            <person name="Kuwata A."/>
            <person name="Ogata H."/>
        </authorList>
    </citation>
    <scope>NUCLEOTIDE SEQUENCE [LARGE SCALE GENOMIC DNA]</scope>
</reference>
<keyword evidence="5" id="KW-0325">Glycoprotein</keyword>
<dbReference type="PANTHER" id="PTHR13234:SF8">
    <property type="entry name" value="GAMMA-INTERFERON-INDUCIBLE LYSOSOMAL THIOL REDUCTASE"/>
    <property type="match status" value="1"/>
</dbReference>
<comment type="caution">
    <text evidence="6">The sequence shown here is derived from an EMBL/GenBank/DDBJ whole genome shotgun (WGS) entry which is preliminary data.</text>
</comment>
<keyword evidence="4" id="KW-0732">Signal</keyword>
<keyword evidence="7" id="KW-1185">Reference proteome</keyword>
<dbReference type="Proteomes" id="UP001165060">
    <property type="component" value="Unassembled WGS sequence"/>
</dbReference>
<evidence type="ECO:0000256" key="1">
    <source>
        <dbReference type="ARBA" id="ARBA00004613"/>
    </source>
</evidence>
<keyword evidence="3" id="KW-0964">Secreted</keyword>
<evidence type="ECO:0000256" key="3">
    <source>
        <dbReference type="ARBA" id="ARBA00022525"/>
    </source>
</evidence>
<gene>
    <name evidence="6" type="ORF">TeGR_g12617</name>
</gene>
<dbReference type="PANTHER" id="PTHR13234">
    <property type="entry name" value="GAMMA-INTERFERON INDUCIBLE LYSOSOMAL THIOL REDUCTASE GILT"/>
    <property type="match status" value="1"/>
</dbReference>
<evidence type="ECO:0000313" key="7">
    <source>
        <dbReference type="Proteomes" id="UP001165060"/>
    </source>
</evidence>
<evidence type="ECO:0000256" key="4">
    <source>
        <dbReference type="ARBA" id="ARBA00022729"/>
    </source>
</evidence>
<accession>A0ABQ6NDM2</accession>
<organism evidence="6 7">
    <name type="scientific">Tetraparma gracilis</name>
    <dbReference type="NCBI Taxonomy" id="2962635"/>
    <lineage>
        <taxon>Eukaryota</taxon>
        <taxon>Sar</taxon>
        <taxon>Stramenopiles</taxon>
        <taxon>Ochrophyta</taxon>
        <taxon>Bolidophyceae</taxon>
        <taxon>Parmales</taxon>
        <taxon>Triparmaceae</taxon>
        <taxon>Tetraparma</taxon>
    </lineage>
</organism>
<comment type="similarity">
    <text evidence="2">Belongs to the GILT family.</text>
</comment>
<comment type="subcellular location">
    <subcellularLocation>
        <location evidence="1">Secreted</location>
    </subcellularLocation>
</comment>
<evidence type="ECO:0000313" key="6">
    <source>
        <dbReference type="EMBL" id="GMI58164.1"/>
    </source>
</evidence>
<evidence type="ECO:0008006" key="8">
    <source>
        <dbReference type="Google" id="ProtNLM"/>
    </source>
</evidence>
<protein>
    <recommendedName>
        <fullName evidence="8">Gamma-interferon-inducible lysosomal thiol reductase</fullName>
    </recommendedName>
</protein>
<dbReference type="EMBL" id="BRYB01006461">
    <property type="protein sequence ID" value="GMI58164.1"/>
    <property type="molecule type" value="Genomic_DNA"/>
</dbReference>
<dbReference type="Pfam" id="PF03227">
    <property type="entry name" value="GILT"/>
    <property type="match status" value="1"/>
</dbReference>
<evidence type="ECO:0000256" key="5">
    <source>
        <dbReference type="ARBA" id="ARBA00023180"/>
    </source>
</evidence>
<dbReference type="InterPro" id="IPR004911">
    <property type="entry name" value="Interferon-induced_GILT"/>
</dbReference>